<reference evidence="1" key="1">
    <citation type="submission" date="2022-08" db="EMBL/GenBank/DDBJ databases">
        <authorList>
            <person name="Dale J.L."/>
        </authorList>
    </citation>
    <scope>NUCLEOTIDE SEQUENCE</scope>
    <source>
        <strain evidence="1">2022EL-00758</strain>
    </source>
</reference>
<evidence type="ECO:0000313" key="1">
    <source>
        <dbReference type="EMBL" id="MCY0789049.1"/>
    </source>
</evidence>
<evidence type="ECO:0008006" key="3">
    <source>
        <dbReference type="Google" id="ProtNLM"/>
    </source>
</evidence>
<dbReference type="Proteomes" id="UP001076655">
    <property type="component" value="Unassembled WGS sequence"/>
</dbReference>
<dbReference type="EMBL" id="JAPNMI010000002">
    <property type="protein sequence ID" value="MCY0789049.1"/>
    <property type="molecule type" value="Genomic_DNA"/>
</dbReference>
<evidence type="ECO:0000313" key="2">
    <source>
        <dbReference type="Proteomes" id="UP001076655"/>
    </source>
</evidence>
<organism evidence="1 2">
    <name type="scientific">Morganella morganii</name>
    <name type="common">Proteus morganii</name>
    <dbReference type="NCBI Taxonomy" id="582"/>
    <lineage>
        <taxon>Bacteria</taxon>
        <taxon>Pseudomonadati</taxon>
        <taxon>Pseudomonadota</taxon>
        <taxon>Gammaproteobacteria</taxon>
        <taxon>Enterobacterales</taxon>
        <taxon>Morganellaceae</taxon>
        <taxon>Morganella</taxon>
    </lineage>
</organism>
<proteinExistence type="predicted"/>
<gene>
    <name evidence="1" type="ORF">N0392_05010</name>
</gene>
<dbReference type="AlphaFoldDB" id="A0A9Q4CM61"/>
<comment type="caution">
    <text evidence="1">The sequence shown here is derived from an EMBL/GenBank/DDBJ whole genome shotgun (WGS) entry which is preliminary data.</text>
</comment>
<name>A0A9Q4CM61_MORMO</name>
<accession>A0A9Q4CM61</accession>
<sequence length="427" mass="47118">MILGVSKTDITPSLPVKLGGFAFRHRPCTQIGMPLYARCFILNRQHAVVSLELLFAGDNLNRQIRTALADIPELAGLDLILTATHSHSAPQTADTHSPQLGECDPQYNAFITQQVITGLRTALAAGQPVTAHITESPCSLAVHRRLMVSGEITMAPNPDEPADTIATLVRFTNADQKVCAVLVHNQCHPTITGDNILSGEYPGVICDEIETAFPGAVCMLLQGFCGDLRPALVRDGQFYRGDYAQMETCGKQLAALFLDALQQPDLPHLPLISTPFFRHCRVSLPLQPVMNTEQLIQFRDTHAPDSIEHEWAVTKLKQTERGIPLRAEQTITLSCLHFSPQLKLLTVSAEVVNHYQQLLRTKGKYFLGIGYSNGMAGYLPSARQIAEGGYEPHDSAYYFYLDAPFAPQAEHLFTEALFRLSEENNDD</sequence>
<dbReference type="RefSeq" id="WP_267785301.1">
    <property type="nucleotide sequence ID" value="NZ_JAPNMI010000002.1"/>
</dbReference>
<protein>
    <recommendedName>
        <fullName evidence="3">Neutral/alkaline non-lysosomal ceramidase</fullName>
    </recommendedName>
</protein>